<feature type="domain" description="EF-hand" evidence="1">
    <location>
        <begin position="2"/>
        <end position="40"/>
    </location>
</feature>
<dbReference type="STRING" id="27835.A0A0N4YZN9"/>
<proteinExistence type="predicted"/>
<evidence type="ECO:0000259" key="1">
    <source>
        <dbReference type="Pfam" id="PF09068"/>
    </source>
</evidence>
<keyword evidence="3" id="KW-1185">Reference proteome</keyword>
<reference evidence="2 3" key="2">
    <citation type="submission" date="2018-11" db="EMBL/GenBank/DDBJ databases">
        <authorList>
            <consortium name="Pathogen Informatics"/>
        </authorList>
    </citation>
    <scope>NUCLEOTIDE SEQUENCE [LARGE SCALE GENOMIC DNA]</scope>
</reference>
<dbReference type="Pfam" id="PF09068">
    <property type="entry name" value="EF-hand_2"/>
    <property type="match status" value="1"/>
</dbReference>
<sequence length="40" mass="4498">MVSSILPLFEQLNAKHPQMVRSVALAVDLCINFLLNLFDP</sequence>
<evidence type="ECO:0000313" key="3">
    <source>
        <dbReference type="Proteomes" id="UP000271162"/>
    </source>
</evidence>
<organism evidence="4">
    <name type="scientific">Nippostrongylus brasiliensis</name>
    <name type="common">Rat hookworm</name>
    <dbReference type="NCBI Taxonomy" id="27835"/>
    <lineage>
        <taxon>Eukaryota</taxon>
        <taxon>Metazoa</taxon>
        <taxon>Ecdysozoa</taxon>
        <taxon>Nematoda</taxon>
        <taxon>Chromadorea</taxon>
        <taxon>Rhabditida</taxon>
        <taxon>Rhabditina</taxon>
        <taxon>Rhabditomorpha</taxon>
        <taxon>Strongyloidea</taxon>
        <taxon>Heligmosomidae</taxon>
        <taxon>Nippostrongylus</taxon>
    </lineage>
</organism>
<dbReference type="EMBL" id="UYSL01028833">
    <property type="protein sequence ID" value="VDL87716.1"/>
    <property type="molecule type" value="Genomic_DNA"/>
</dbReference>
<dbReference type="Gene3D" id="1.10.238.10">
    <property type="entry name" value="EF-hand"/>
    <property type="match status" value="1"/>
</dbReference>
<dbReference type="WBParaSite" id="NBR_0002271101-mRNA-1">
    <property type="protein sequence ID" value="NBR_0002271101-mRNA-1"/>
    <property type="gene ID" value="NBR_0002271101"/>
</dbReference>
<dbReference type="InterPro" id="IPR015153">
    <property type="entry name" value="EF-hand_dom_typ1"/>
</dbReference>
<dbReference type="Proteomes" id="UP000271162">
    <property type="component" value="Unassembled WGS sequence"/>
</dbReference>
<dbReference type="AlphaFoldDB" id="A0A0N4YZN9"/>
<name>A0A0N4YZN9_NIPBR</name>
<accession>A0A0N4YZN9</accession>
<gene>
    <name evidence="2" type="ORF">NBR_LOCUS22712</name>
</gene>
<evidence type="ECO:0000313" key="4">
    <source>
        <dbReference type="WBParaSite" id="NBR_0002271101-mRNA-1"/>
    </source>
</evidence>
<reference evidence="4" key="1">
    <citation type="submission" date="2017-02" db="UniProtKB">
        <authorList>
            <consortium name="WormBaseParasite"/>
        </authorList>
    </citation>
    <scope>IDENTIFICATION</scope>
</reference>
<protein>
    <submittedName>
        <fullName evidence="4">EF-hand_2 domain-containing protein</fullName>
    </submittedName>
</protein>
<evidence type="ECO:0000313" key="2">
    <source>
        <dbReference type="EMBL" id="VDL87716.1"/>
    </source>
</evidence>